<comment type="function">
    <text evidence="1">Removes C-terminal D-alanyl residues from sugar-peptide cell wall precursors.</text>
</comment>
<proteinExistence type="inferred from homology"/>
<dbReference type="GO" id="GO:0009002">
    <property type="term" value="F:serine-type D-Ala-D-Ala carboxypeptidase activity"/>
    <property type="evidence" value="ECO:0007669"/>
    <property type="project" value="UniProtKB-EC"/>
</dbReference>
<dbReference type="InterPro" id="IPR001967">
    <property type="entry name" value="Peptidase_S11_N"/>
</dbReference>
<dbReference type="Gene3D" id="2.60.410.10">
    <property type="entry name" value="D-Ala-D-Ala carboxypeptidase, C-terminal domain"/>
    <property type="match status" value="1"/>
</dbReference>
<dbReference type="PRINTS" id="PR00725">
    <property type="entry name" value="DADACBPTASE1"/>
</dbReference>
<comment type="pathway">
    <text evidence="2">Cell wall biogenesis; peptidoglycan biosynthesis.</text>
</comment>
<feature type="domain" description="Peptidase S11 D-Ala-D-Ala carboxypeptidase A C-terminal" evidence="15">
    <location>
        <begin position="279"/>
        <end position="369"/>
    </location>
</feature>
<keyword evidence="5 16" id="KW-0121">Carboxypeptidase</keyword>
<protein>
    <recommendedName>
        <fullName evidence="4">serine-type D-Ala-D-Ala carboxypeptidase</fullName>
        <ecNumber evidence="4">3.4.16.4</ecNumber>
    </recommendedName>
</protein>
<organism evidence="16 17">
    <name type="scientific">Aureimonas phyllosphaerae</name>
    <dbReference type="NCBI Taxonomy" id="1166078"/>
    <lineage>
        <taxon>Bacteria</taxon>
        <taxon>Pseudomonadati</taxon>
        <taxon>Pseudomonadota</taxon>
        <taxon>Alphaproteobacteria</taxon>
        <taxon>Hyphomicrobiales</taxon>
        <taxon>Aurantimonadaceae</taxon>
        <taxon>Aureimonas</taxon>
    </lineage>
</organism>
<feature type="chain" id="PRO_5030758277" description="serine-type D-Ala-D-Ala carboxypeptidase" evidence="14">
    <location>
        <begin position="22"/>
        <end position="391"/>
    </location>
</feature>
<dbReference type="InterPro" id="IPR037167">
    <property type="entry name" value="Peptidase_S11_C_sf"/>
</dbReference>
<dbReference type="AlphaFoldDB" id="A0A7W6C0R0"/>
<sequence>MRLLRSAALLAVIGFSGVAQAQGTDAAFVPDTAAKVAVIMDGKTGGILFDKNGSAPFPPASLAKIMTAELLFEALASGRIAPDATMPVSNHAWRTGGAPSRTATMFAAVRSLVPVEALERGLVVQAANDAAIIIAEGLDGSEAAFAARMNERAKALGMVDSRFVNPTGLPEGGQEVTARDMAILARHVRLTYPDRYALYAQPDFEWNKILQRNRNTLLTAKPGATGMATGFSEEGGYSIVGVVEGEGGRITILALAGLDKEQNRLRETIALSDWAASTFEEKTIFPAGTPVASAPVFGGLAASVPLVLDSDLVAQIPKRHADRVTAQVRYDTPLQAPVRRGDKIGRIELRIEDRFSLERDLYAGEDVAEGTFAGRAADAIQELAFGWIRSL</sequence>
<evidence type="ECO:0000313" key="17">
    <source>
        <dbReference type="Proteomes" id="UP000531216"/>
    </source>
</evidence>
<dbReference type="GO" id="GO:0009252">
    <property type="term" value="P:peptidoglycan biosynthetic process"/>
    <property type="evidence" value="ECO:0007669"/>
    <property type="project" value="UniProtKB-UniPathway"/>
</dbReference>
<evidence type="ECO:0000256" key="1">
    <source>
        <dbReference type="ARBA" id="ARBA00003217"/>
    </source>
</evidence>
<dbReference type="SUPFAM" id="SSF56601">
    <property type="entry name" value="beta-lactamase/transpeptidase-like"/>
    <property type="match status" value="1"/>
</dbReference>
<evidence type="ECO:0000256" key="14">
    <source>
        <dbReference type="SAM" id="SignalP"/>
    </source>
</evidence>
<dbReference type="SMART" id="SM00936">
    <property type="entry name" value="PBP5_C"/>
    <property type="match status" value="1"/>
</dbReference>
<evidence type="ECO:0000259" key="15">
    <source>
        <dbReference type="SMART" id="SM00936"/>
    </source>
</evidence>
<keyword evidence="17" id="KW-1185">Reference proteome</keyword>
<name>A0A7W6C0R0_9HYPH</name>
<dbReference type="Pfam" id="PF07943">
    <property type="entry name" value="PBP5_C"/>
    <property type="match status" value="1"/>
</dbReference>
<evidence type="ECO:0000256" key="12">
    <source>
        <dbReference type="ARBA" id="ARBA00034000"/>
    </source>
</evidence>
<dbReference type="Gene3D" id="3.40.710.10">
    <property type="entry name" value="DD-peptidase/beta-lactamase superfamily"/>
    <property type="match status" value="1"/>
</dbReference>
<evidence type="ECO:0000313" key="16">
    <source>
        <dbReference type="EMBL" id="MBB3938290.1"/>
    </source>
</evidence>
<reference evidence="16 17" key="1">
    <citation type="submission" date="2020-08" db="EMBL/GenBank/DDBJ databases">
        <title>Genomic Encyclopedia of Type Strains, Phase IV (KMG-IV): sequencing the most valuable type-strain genomes for metagenomic binning, comparative biology and taxonomic classification.</title>
        <authorList>
            <person name="Goeker M."/>
        </authorList>
    </citation>
    <scope>NUCLEOTIDE SEQUENCE [LARGE SCALE GENOMIC DNA]</scope>
    <source>
        <strain evidence="16 17">DSM 25024</strain>
    </source>
</reference>
<dbReference type="Proteomes" id="UP000531216">
    <property type="component" value="Unassembled WGS sequence"/>
</dbReference>
<accession>A0A7W6C0R0</accession>
<dbReference type="PANTHER" id="PTHR21581">
    <property type="entry name" value="D-ALANYL-D-ALANINE CARBOXYPEPTIDASE"/>
    <property type="match status" value="1"/>
</dbReference>
<keyword evidence="10" id="KW-0573">Peptidoglycan synthesis</keyword>
<dbReference type="EC" id="3.4.16.4" evidence="4"/>
<evidence type="ECO:0000256" key="9">
    <source>
        <dbReference type="ARBA" id="ARBA00022960"/>
    </source>
</evidence>
<dbReference type="InterPro" id="IPR012907">
    <property type="entry name" value="Peptidase_S11_C"/>
</dbReference>
<comment type="similarity">
    <text evidence="3 13">Belongs to the peptidase S11 family.</text>
</comment>
<dbReference type="SUPFAM" id="SSF69189">
    <property type="entry name" value="Penicillin-binding protein associated domain"/>
    <property type="match status" value="1"/>
</dbReference>
<dbReference type="InterPro" id="IPR018044">
    <property type="entry name" value="Peptidase_S11"/>
</dbReference>
<keyword evidence="8 16" id="KW-0378">Hydrolase</keyword>
<gene>
    <name evidence="16" type="ORF">GGR05_004461</name>
</gene>
<keyword evidence="7 14" id="KW-0732">Signal</keyword>
<keyword evidence="6" id="KW-0645">Protease</keyword>
<dbReference type="Pfam" id="PF00768">
    <property type="entry name" value="Peptidase_S11"/>
    <property type="match status" value="1"/>
</dbReference>
<keyword evidence="9" id="KW-0133">Cell shape</keyword>
<feature type="signal peptide" evidence="14">
    <location>
        <begin position="1"/>
        <end position="21"/>
    </location>
</feature>
<dbReference type="EMBL" id="JACIDO010000026">
    <property type="protein sequence ID" value="MBB3938290.1"/>
    <property type="molecule type" value="Genomic_DNA"/>
</dbReference>
<evidence type="ECO:0000256" key="8">
    <source>
        <dbReference type="ARBA" id="ARBA00022801"/>
    </source>
</evidence>
<evidence type="ECO:0000256" key="3">
    <source>
        <dbReference type="ARBA" id="ARBA00007164"/>
    </source>
</evidence>
<comment type="catalytic activity">
    <reaction evidence="12">
        <text>Preferential cleavage: (Ac)2-L-Lys-D-Ala-|-D-Ala. Also transpeptidation of peptidyl-alanyl moieties that are N-acyl substituents of D-alanine.</text>
        <dbReference type="EC" id="3.4.16.4"/>
    </reaction>
</comment>
<evidence type="ECO:0000256" key="7">
    <source>
        <dbReference type="ARBA" id="ARBA00022729"/>
    </source>
</evidence>
<dbReference type="GO" id="GO:0008360">
    <property type="term" value="P:regulation of cell shape"/>
    <property type="evidence" value="ECO:0007669"/>
    <property type="project" value="UniProtKB-KW"/>
</dbReference>
<dbReference type="RefSeq" id="WP_244546122.1">
    <property type="nucleotide sequence ID" value="NZ_FOOA01000043.1"/>
</dbReference>
<evidence type="ECO:0000256" key="11">
    <source>
        <dbReference type="ARBA" id="ARBA00023316"/>
    </source>
</evidence>
<dbReference type="InterPro" id="IPR015956">
    <property type="entry name" value="Peniciliin-bd_prot_C_sf"/>
</dbReference>
<evidence type="ECO:0000256" key="5">
    <source>
        <dbReference type="ARBA" id="ARBA00022645"/>
    </source>
</evidence>
<dbReference type="UniPathway" id="UPA00219"/>
<dbReference type="InterPro" id="IPR012338">
    <property type="entry name" value="Beta-lactam/transpept-like"/>
</dbReference>
<evidence type="ECO:0000256" key="6">
    <source>
        <dbReference type="ARBA" id="ARBA00022670"/>
    </source>
</evidence>
<evidence type="ECO:0000256" key="4">
    <source>
        <dbReference type="ARBA" id="ARBA00012448"/>
    </source>
</evidence>
<evidence type="ECO:0000256" key="13">
    <source>
        <dbReference type="RuleBase" id="RU004016"/>
    </source>
</evidence>
<dbReference type="GO" id="GO:0006508">
    <property type="term" value="P:proteolysis"/>
    <property type="evidence" value="ECO:0007669"/>
    <property type="project" value="UniProtKB-KW"/>
</dbReference>
<keyword evidence="11" id="KW-0961">Cell wall biogenesis/degradation</keyword>
<evidence type="ECO:0000256" key="10">
    <source>
        <dbReference type="ARBA" id="ARBA00022984"/>
    </source>
</evidence>
<dbReference type="PANTHER" id="PTHR21581:SF6">
    <property type="entry name" value="TRAFFICKING PROTEIN PARTICLE COMPLEX SUBUNIT 12"/>
    <property type="match status" value="1"/>
</dbReference>
<comment type="caution">
    <text evidence="16">The sequence shown here is derived from an EMBL/GenBank/DDBJ whole genome shotgun (WGS) entry which is preliminary data.</text>
</comment>
<evidence type="ECO:0000256" key="2">
    <source>
        <dbReference type="ARBA" id="ARBA00004752"/>
    </source>
</evidence>
<dbReference type="GO" id="GO:0071555">
    <property type="term" value="P:cell wall organization"/>
    <property type="evidence" value="ECO:0007669"/>
    <property type="project" value="UniProtKB-KW"/>
</dbReference>